<feature type="region of interest" description="Disordered" evidence="1">
    <location>
        <begin position="1"/>
        <end position="21"/>
    </location>
</feature>
<feature type="region of interest" description="Disordered" evidence="1">
    <location>
        <begin position="345"/>
        <end position="385"/>
    </location>
</feature>
<dbReference type="PANTHER" id="PTHR23273:SF155">
    <property type="entry name" value="REPLICATION FACTOR A C-TERMINAL DOMAIN-CONTAINING PROTEIN"/>
    <property type="match status" value="1"/>
</dbReference>
<dbReference type="Gene3D" id="2.40.50.140">
    <property type="entry name" value="Nucleic acid-binding proteins"/>
    <property type="match status" value="1"/>
</dbReference>
<dbReference type="GO" id="GO:0005662">
    <property type="term" value="C:DNA replication factor A complex"/>
    <property type="evidence" value="ECO:0007669"/>
    <property type="project" value="TreeGrafter"/>
</dbReference>
<dbReference type="GO" id="GO:0051321">
    <property type="term" value="P:meiotic cell cycle"/>
    <property type="evidence" value="ECO:0007669"/>
    <property type="project" value="TreeGrafter"/>
</dbReference>
<gene>
    <name evidence="2" type="ORF">Bca52824_071823</name>
</gene>
<feature type="compositionally biased region" description="Acidic residues" evidence="1">
    <location>
        <begin position="346"/>
        <end position="361"/>
    </location>
</feature>
<evidence type="ECO:0000256" key="1">
    <source>
        <dbReference type="SAM" id="MobiDB-lite"/>
    </source>
</evidence>
<protein>
    <submittedName>
        <fullName evidence="2">Uncharacterized protein</fullName>
    </submittedName>
</protein>
<dbReference type="GO" id="GO:0043047">
    <property type="term" value="F:single-stranded telomeric DNA binding"/>
    <property type="evidence" value="ECO:0007669"/>
    <property type="project" value="TreeGrafter"/>
</dbReference>
<organism evidence="2 3">
    <name type="scientific">Brassica carinata</name>
    <name type="common">Ethiopian mustard</name>
    <name type="synonym">Abyssinian cabbage</name>
    <dbReference type="NCBI Taxonomy" id="52824"/>
    <lineage>
        <taxon>Eukaryota</taxon>
        <taxon>Viridiplantae</taxon>
        <taxon>Streptophyta</taxon>
        <taxon>Embryophyta</taxon>
        <taxon>Tracheophyta</taxon>
        <taxon>Spermatophyta</taxon>
        <taxon>Magnoliopsida</taxon>
        <taxon>eudicotyledons</taxon>
        <taxon>Gunneridae</taxon>
        <taxon>Pentapetalae</taxon>
        <taxon>rosids</taxon>
        <taxon>malvids</taxon>
        <taxon>Brassicales</taxon>
        <taxon>Brassicaceae</taxon>
        <taxon>Brassiceae</taxon>
        <taxon>Brassica</taxon>
    </lineage>
</organism>
<evidence type="ECO:0000313" key="2">
    <source>
        <dbReference type="EMBL" id="KAG2264744.1"/>
    </source>
</evidence>
<feature type="compositionally biased region" description="Basic and acidic residues" evidence="1">
    <location>
        <begin position="366"/>
        <end position="385"/>
    </location>
</feature>
<proteinExistence type="predicted"/>
<reference evidence="2 3" key="1">
    <citation type="submission" date="2020-02" db="EMBL/GenBank/DDBJ databases">
        <authorList>
            <person name="Ma Q."/>
            <person name="Huang Y."/>
            <person name="Song X."/>
            <person name="Pei D."/>
        </authorList>
    </citation>
    <scope>NUCLEOTIDE SEQUENCE [LARGE SCALE GENOMIC DNA]</scope>
    <source>
        <strain evidence="2">Sxm20200214</strain>
        <tissue evidence="2">Leaf</tissue>
    </source>
</reference>
<dbReference type="OrthoDB" id="1113238at2759"/>
<sequence length="385" mass="42448">MNSNSQTPVTGDVPATKPYGKDIVSSAEPIKRVDQTGVSLDTAAFSDFQGTVIQGFIPPNRIEAYLPHMFAGSVYRLNNFYGSKSKNVYRVAEPDVIISFTWNYVLSVLLNSLLPFSEDRFRFYGYEEFEAACDLKGDLYDYVGHLKLVNEQALSDSLVLDEVEIASSRRILVHVQTHDGPVMKLYLWDKAAAAFCEKFKALGKPPTVILVTTVNPKRFGGALTLSSFSSSRVFFDMDVQATREYLAWYVFESNTEVANRVNAEIVTKAETATIGELLSYMKQEGAKANESVGDDHVVPVPHSLTDSIGQTRTFIIKVSKHNLDGKTQSLTVTKVLPLEVPALEGNIDEDVEEEPADDNDGGADVTVKKNFDGIESGETKRAKCG</sequence>
<comment type="caution">
    <text evidence="2">The sequence shown here is derived from an EMBL/GenBank/DDBJ whole genome shotgun (WGS) entry which is preliminary data.</text>
</comment>
<dbReference type="SUPFAM" id="SSF50249">
    <property type="entry name" value="Nucleic acid-binding proteins"/>
    <property type="match status" value="1"/>
</dbReference>
<dbReference type="GO" id="GO:0000724">
    <property type="term" value="P:double-strand break repair via homologous recombination"/>
    <property type="evidence" value="ECO:0007669"/>
    <property type="project" value="TreeGrafter"/>
</dbReference>
<dbReference type="GO" id="GO:0007004">
    <property type="term" value="P:telomere maintenance via telomerase"/>
    <property type="evidence" value="ECO:0007669"/>
    <property type="project" value="TreeGrafter"/>
</dbReference>
<name>A0A8X7QC14_BRACI</name>
<keyword evidence="3" id="KW-1185">Reference proteome</keyword>
<dbReference type="GO" id="GO:0003684">
    <property type="term" value="F:damaged DNA binding"/>
    <property type="evidence" value="ECO:0007669"/>
    <property type="project" value="TreeGrafter"/>
</dbReference>
<dbReference type="InterPro" id="IPR012340">
    <property type="entry name" value="NA-bd_OB-fold"/>
</dbReference>
<accession>A0A8X7QC14</accession>
<dbReference type="PANTHER" id="PTHR23273">
    <property type="entry name" value="REPLICATION FACTOR A 1, RFA1"/>
    <property type="match status" value="1"/>
</dbReference>
<dbReference type="AlphaFoldDB" id="A0A8X7QC14"/>
<dbReference type="EMBL" id="JAAMPC010000014">
    <property type="protein sequence ID" value="KAG2264744.1"/>
    <property type="molecule type" value="Genomic_DNA"/>
</dbReference>
<evidence type="ECO:0000313" key="3">
    <source>
        <dbReference type="Proteomes" id="UP000886595"/>
    </source>
</evidence>
<dbReference type="Proteomes" id="UP000886595">
    <property type="component" value="Unassembled WGS sequence"/>
</dbReference>
<dbReference type="GO" id="GO:0006289">
    <property type="term" value="P:nucleotide-excision repair"/>
    <property type="evidence" value="ECO:0007669"/>
    <property type="project" value="TreeGrafter"/>
</dbReference>